<dbReference type="AlphaFoldDB" id="A0AAW1YB57"/>
<dbReference type="Pfam" id="PF03140">
    <property type="entry name" value="DUF247"/>
    <property type="match status" value="1"/>
</dbReference>
<dbReference type="Proteomes" id="UP001457282">
    <property type="component" value="Unassembled WGS sequence"/>
</dbReference>
<feature type="transmembrane region" description="Helical" evidence="1">
    <location>
        <begin position="427"/>
        <end position="453"/>
    </location>
</feature>
<keyword evidence="1" id="KW-0472">Membrane</keyword>
<dbReference type="PANTHER" id="PTHR31170:SF17">
    <property type="match status" value="1"/>
</dbReference>
<protein>
    <submittedName>
        <fullName evidence="2">Uncharacterized protein</fullName>
    </submittedName>
</protein>
<evidence type="ECO:0000313" key="2">
    <source>
        <dbReference type="EMBL" id="KAK9946038.1"/>
    </source>
</evidence>
<dbReference type="InterPro" id="IPR004158">
    <property type="entry name" value="DUF247_pln"/>
</dbReference>
<evidence type="ECO:0000256" key="1">
    <source>
        <dbReference type="SAM" id="Phobius"/>
    </source>
</evidence>
<comment type="caution">
    <text evidence="2">The sequence shown here is derived from an EMBL/GenBank/DDBJ whole genome shotgun (WGS) entry which is preliminary data.</text>
</comment>
<organism evidence="2 3">
    <name type="scientific">Rubus argutus</name>
    <name type="common">Southern blackberry</name>
    <dbReference type="NCBI Taxonomy" id="59490"/>
    <lineage>
        <taxon>Eukaryota</taxon>
        <taxon>Viridiplantae</taxon>
        <taxon>Streptophyta</taxon>
        <taxon>Embryophyta</taxon>
        <taxon>Tracheophyta</taxon>
        <taxon>Spermatophyta</taxon>
        <taxon>Magnoliopsida</taxon>
        <taxon>eudicotyledons</taxon>
        <taxon>Gunneridae</taxon>
        <taxon>Pentapetalae</taxon>
        <taxon>rosids</taxon>
        <taxon>fabids</taxon>
        <taxon>Rosales</taxon>
        <taxon>Rosaceae</taxon>
        <taxon>Rosoideae</taxon>
        <taxon>Rosoideae incertae sedis</taxon>
        <taxon>Rubus</taxon>
    </lineage>
</organism>
<keyword evidence="1" id="KW-1133">Transmembrane helix</keyword>
<dbReference type="EMBL" id="JBEDUW010000002">
    <property type="protein sequence ID" value="KAK9946038.1"/>
    <property type="molecule type" value="Genomic_DNA"/>
</dbReference>
<gene>
    <name evidence="2" type="ORF">M0R45_011521</name>
</gene>
<keyword evidence="3" id="KW-1185">Reference proteome</keyword>
<name>A0AAW1YB57_RUBAR</name>
<sequence length="455" mass="52597">MEGSIPAASNDIENQYIQLETAMIEELNRLSPMSPSRCIFRVPDRLRRIREEDYTPRVISIGPLHHGNQALKAMEEHKMRYLKCFMGRTNFSMKDTIRKIKDQEAKLRSCYLETIVLTSDEFVRIILVDAIFIIEFLYKFSYPELQDENDCIFGKPRMVCDVYPDLLMLENQLPFFILEDLFDPHIFLVPSKYSDRIDGVERLSILFLSHYFLNYGPTFEGMLDNLETIHSSEDQVQHLVDLLRKLCTAPLLKEQSVSFKQQKKEQFAGQSKFISAPSIEELHLAGVKFEVGSTKNLFDIQFKDGVLKIPKFKAEDTTKLILRNLIAFEQCTSTAEVYYISDYIFIMDLFVDTPKDVELLVEFGIVDCLGDGDNELSTMINSVAAGIWLNFNKFCYRTLCEDLNKFCNSKWHKSMANLRDNYFNTPWAIISFVAALLLLILTVIQTISSIISLKK</sequence>
<dbReference type="PANTHER" id="PTHR31170">
    <property type="entry name" value="BNAC04G53230D PROTEIN"/>
    <property type="match status" value="1"/>
</dbReference>
<evidence type="ECO:0000313" key="3">
    <source>
        <dbReference type="Proteomes" id="UP001457282"/>
    </source>
</evidence>
<accession>A0AAW1YB57</accession>
<reference evidence="2 3" key="1">
    <citation type="journal article" date="2023" name="G3 (Bethesda)">
        <title>A chromosome-length genome assembly and annotation of blackberry (Rubus argutus, cv. 'Hillquist').</title>
        <authorList>
            <person name="Bruna T."/>
            <person name="Aryal R."/>
            <person name="Dudchenko O."/>
            <person name="Sargent D.J."/>
            <person name="Mead D."/>
            <person name="Buti M."/>
            <person name="Cavallini A."/>
            <person name="Hytonen T."/>
            <person name="Andres J."/>
            <person name="Pham M."/>
            <person name="Weisz D."/>
            <person name="Mascagni F."/>
            <person name="Usai G."/>
            <person name="Natali L."/>
            <person name="Bassil N."/>
            <person name="Fernandez G.E."/>
            <person name="Lomsadze A."/>
            <person name="Armour M."/>
            <person name="Olukolu B."/>
            <person name="Poorten T."/>
            <person name="Britton C."/>
            <person name="Davik J."/>
            <person name="Ashrafi H."/>
            <person name="Aiden E.L."/>
            <person name="Borodovsky M."/>
            <person name="Worthington M."/>
        </authorList>
    </citation>
    <scope>NUCLEOTIDE SEQUENCE [LARGE SCALE GENOMIC DNA]</scope>
    <source>
        <strain evidence="2">PI 553951</strain>
    </source>
</reference>
<keyword evidence="1" id="KW-0812">Transmembrane</keyword>
<proteinExistence type="predicted"/>